<dbReference type="PANTHER" id="PTHR36154:SF1">
    <property type="entry name" value="DNA-BINDING TRANSCRIPTIONAL ACTIVATOR ALPA"/>
    <property type="match status" value="1"/>
</dbReference>
<accession>A0ABY8GI14</accession>
<reference evidence="2 3" key="1">
    <citation type="submission" date="2022-02" db="EMBL/GenBank/DDBJ databases">
        <title>Phenotypic, genotypic and serological characterization of Edwardsiella ictaluri from catfish and ornamental fish species.</title>
        <authorList>
            <person name="Rose D."/>
            <person name="Tekedar H.C."/>
            <person name="Waldbieser G.C."/>
            <person name="Aarattuthodi S."/>
            <person name="Griffin M.J."/>
        </authorList>
    </citation>
    <scope>NUCLEOTIDE SEQUENCE [LARGE SCALE GENOMIC DNA]</scope>
    <source>
        <strain evidence="2 3">13 TAL-140 K3</strain>
    </source>
</reference>
<dbReference type="RefSeq" id="WP_015872388.1">
    <property type="nucleotide sequence ID" value="NZ_CM125427.1"/>
</dbReference>
<dbReference type="Pfam" id="PF05930">
    <property type="entry name" value="Phage_AlpA"/>
    <property type="match status" value="1"/>
</dbReference>
<feature type="compositionally biased region" description="Polar residues" evidence="1">
    <location>
        <begin position="52"/>
        <end position="72"/>
    </location>
</feature>
<name>A0ABY8GI14_EDWIC</name>
<keyword evidence="3" id="KW-1185">Reference proteome</keyword>
<protein>
    <submittedName>
        <fullName evidence="2">AlpA family transcriptional regulator</fullName>
    </submittedName>
</protein>
<evidence type="ECO:0000313" key="3">
    <source>
        <dbReference type="Proteomes" id="UP001222680"/>
    </source>
</evidence>
<dbReference type="InterPro" id="IPR052931">
    <property type="entry name" value="Prophage_regulatory_activator"/>
</dbReference>
<proteinExistence type="predicted"/>
<sequence length="84" mass="9589">MKAAIRKNVLLQMVPLSESTIYALEQKGLFPKRFALTKRAVAWDKEEVENWLKTQQKNNHSPAQDAARQNLTKAPKRSGAKIQE</sequence>
<feature type="region of interest" description="Disordered" evidence="1">
    <location>
        <begin position="52"/>
        <end position="84"/>
    </location>
</feature>
<dbReference type="Gene3D" id="1.10.238.160">
    <property type="match status" value="1"/>
</dbReference>
<gene>
    <name evidence="2" type="ORF">MAY91_03150</name>
</gene>
<feature type="compositionally biased region" description="Basic residues" evidence="1">
    <location>
        <begin position="74"/>
        <end position="84"/>
    </location>
</feature>
<dbReference type="PANTHER" id="PTHR36154">
    <property type="entry name" value="DNA-BINDING TRANSCRIPTIONAL ACTIVATOR ALPA"/>
    <property type="match status" value="1"/>
</dbReference>
<organism evidence="2 3">
    <name type="scientific">Edwardsiella ictaluri</name>
    <dbReference type="NCBI Taxonomy" id="67780"/>
    <lineage>
        <taxon>Bacteria</taxon>
        <taxon>Pseudomonadati</taxon>
        <taxon>Pseudomonadota</taxon>
        <taxon>Gammaproteobacteria</taxon>
        <taxon>Enterobacterales</taxon>
        <taxon>Hafniaceae</taxon>
        <taxon>Edwardsiella</taxon>
    </lineage>
</organism>
<dbReference type="EMBL" id="CP092014">
    <property type="protein sequence ID" value="WFN97123.1"/>
    <property type="molecule type" value="Genomic_DNA"/>
</dbReference>
<evidence type="ECO:0000256" key="1">
    <source>
        <dbReference type="SAM" id="MobiDB-lite"/>
    </source>
</evidence>
<evidence type="ECO:0000313" key="2">
    <source>
        <dbReference type="EMBL" id="WFN97123.1"/>
    </source>
</evidence>
<dbReference type="InterPro" id="IPR010260">
    <property type="entry name" value="AlpA"/>
</dbReference>
<dbReference type="Proteomes" id="UP001222680">
    <property type="component" value="Chromosome"/>
</dbReference>